<name>A0A4Q0PGL4_9FLAO</name>
<dbReference type="RefSeq" id="WP_073100389.1">
    <property type="nucleotide sequence ID" value="NZ_QOVL01000020.1"/>
</dbReference>
<sequence>MIFVTTGTQEPFDRLVAFIDQWSQTIDEELIVQATVKEYQPKYIKLTPFIEPEDFNTYFSIARFIIGHAGMGTIISSLVASKVLIVVPRLVAKGEHRNEHQLATARKMNELNYVRVAFTIEELSLLLNKLLTQEAIQPLCKLQPFAENTLISSLRTDLNLN</sequence>
<evidence type="ECO:0000259" key="1">
    <source>
        <dbReference type="Pfam" id="PF04101"/>
    </source>
</evidence>
<proteinExistence type="predicted"/>
<evidence type="ECO:0000313" key="2">
    <source>
        <dbReference type="EMBL" id="RXG26001.1"/>
    </source>
</evidence>
<dbReference type="AlphaFoldDB" id="A0A4Q0PGL4"/>
<dbReference type="GO" id="GO:0016758">
    <property type="term" value="F:hexosyltransferase activity"/>
    <property type="evidence" value="ECO:0007669"/>
    <property type="project" value="InterPro"/>
</dbReference>
<comment type="caution">
    <text evidence="2">The sequence shown here is derived from an EMBL/GenBank/DDBJ whole genome shotgun (WGS) entry which is preliminary data.</text>
</comment>
<keyword evidence="2" id="KW-0808">Transferase</keyword>
<dbReference type="Pfam" id="PF04101">
    <property type="entry name" value="Glyco_tran_28_C"/>
    <property type="match status" value="1"/>
</dbReference>
<dbReference type="InterPro" id="IPR007235">
    <property type="entry name" value="Glyco_trans_28_C"/>
</dbReference>
<dbReference type="SUPFAM" id="SSF53756">
    <property type="entry name" value="UDP-Glycosyltransferase/glycogen phosphorylase"/>
    <property type="match status" value="1"/>
</dbReference>
<dbReference type="STRING" id="1122159.SAMN02745246_03332"/>
<protein>
    <submittedName>
        <fullName evidence="2">UDP-N-acetylglucosamine transferase subunit ALG13</fullName>
    </submittedName>
</protein>
<organism evidence="2 3">
    <name type="scientific">Leeuwenhoekiella marinoflava</name>
    <dbReference type="NCBI Taxonomy" id="988"/>
    <lineage>
        <taxon>Bacteria</taxon>
        <taxon>Pseudomonadati</taxon>
        <taxon>Bacteroidota</taxon>
        <taxon>Flavobacteriia</taxon>
        <taxon>Flavobacteriales</taxon>
        <taxon>Flavobacteriaceae</taxon>
        <taxon>Leeuwenhoekiella</taxon>
    </lineage>
</organism>
<gene>
    <name evidence="2" type="ORF">DSL99_3407</name>
</gene>
<feature type="domain" description="Glycosyl transferase family 28 C-terminal" evidence="1">
    <location>
        <begin position="2"/>
        <end position="133"/>
    </location>
</feature>
<reference evidence="2 3" key="1">
    <citation type="submission" date="2018-07" db="EMBL/GenBank/DDBJ databases">
        <title>Leeuwenhoekiella genomics.</title>
        <authorList>
            <person name="Tahon G."/>
            <person name="Willems A."/>
        </authorList>
    </citation>
    <scope>NUCLEOTIDE SEQUENCE [LARGE SCALE GENOMIC DNA]</scope>
    <source>
        <strain evidence="2 3">LMG 1345</strain>
    </source>
</reference>
<accession>A0A4Q0PGL4</accession>
<dbReference type="Gene3D" id="3.40.50.2000">
    <property type="entry name" value="Glycogen Phosphorylase B"/>
    <property type="match status" value="1"/>
</dbReference>
<evidence type="ECO:0000313" key="3">
    <source>
        <dbReference type="Proteomes" id="UP000290608"/>
    </source>
</evidence>
<dbReference type="EMBL" id="QOVL01000020">
    <property type="protein sequence ID" value="RXG26001.1"/>
    <property type="molecule type" value="Genomic_DNA"/>
</dbReference>
<dbReference type="Proteomes" id="UP000290608">
    <property type="component" value="Unassembled WGS sequence"/>
</dbReference>